<keyword evidence="1" id="KW-0433">Leucine-rich repeat</keyword>
<dbReference type="InterPro" id="IPR050541">
    <property type="entry name" value="LRR_TM_domain-containing"/>
</dbReference>
<protein>
    <submittedName>
        <fullName evidence="8">Leucine-rich repeat-containing protein 15-like</fullName>
    </submittedName>
</protein>
<dbReference type="Proteomes" id="UP000735302">
    <property type="component" value="Unassembled WGS sequence"/>
</dbReference>
<sequence length="883" mass="96272">MAIVKTATVARQGWPLFLYTTLALSLVPTSEAQSFLCDQVKQAFPNCDCREAVNDQGLETLDVILDCSNRALTDVPAIAGSLPETLVLHEFRLGNNRITSLGRASFQGIKTRALDLSGNSLSSVHPDALAPLVAELHELQMDGDLNSSPNASALINLSSIEILVLRNFNVQFLGDVDHLYFLGMPNLKHLTLHGWSIEAIEPAAFHGPRSLHSLTLTQQQSLNALPLGVLREDSLNSLTFLKISGTPIAEVTDSAFETLTNLRELDLSENHIKNLKLDCFKFLGPSLKKLSLFLNFLDSEISEMDGLRNLPNLEELDLSENENINAFPDLSQLNIAEQSSVKVLLYKNKIQSLPANAFAGIANKLHTLDLSKNSISSMNSASFNGVTNLQELHLSEQEGLTGRTLTLPQSIAQSASSLTHLFLNGQNLDESTLWSILSNMENLEIVELSNTGLSRIPDLALQKMTALRDLYLTGNSLTSLRQASLVGPRSTLKTLHLSQNPLASIPSCIFDGYNSFPITMALKDTPLNCDCALGWLLNTANQGNIQFIDGHAPMCRNLNNDPLLSKSYNEICSNNDYSDDDCVNFYTTPAPDTTPAPPTLILTLDKISSDSITLSWQLSDKTSLRGFTVKISSAYSSGYERENLPPRTFQVIASPLLPDTQHSVCVIAKFETINSVTSCTMTRTLLGEPNDQKQTSSSNSEDLGIVIGAVVGALCLLLVLGAIAYLVFIRRRPKKGAGTISTPVQPRNFAKSELPSMTEDSRTFTRPKQSVDQHDGMQVVAISNGQFNNSHASNGSARVGRATMLHSDGSYKLMSAGNSSIGATSTGSTSESQSVYENDRGLLPKTPPYYDRGLRGPQQPGYYNEAFEKDKYDEIGTYREASV</sequence>
<keyword evidence="2 6" id="KW-0732">Signal</keyword>
<dbReference type="SUPFAM" id="SSF49265">
    <property type="entry name" value="Fibronectin type III"/>
    <property type="match status" value="1"/>
</dbReference>
<dbReference type="EMBL" id="BLXT01005778">
    <property type="protein sequence ID" value="GFO26025.1"/>
    <property type="molecule type" value="Genomic_DNA"/>
</dbReference>
<keyword evidence="5" id="KW-0812">Transmembrane</keyword>
<keyword evidence="3" id="KW-0677">Repeat</keyword>
<evidence type="ECO:0000256" key="2">
    <source>
        <dbReference type="ARBA" id="ARBA00022729"/>
    </source>
</evidence>
<dbReference type="GO" id="GO:0005886">
    <property type="term" value="C:plasma membrane"/>
    <property type="evidence" value="ECO:0007669"/>
    <property type="project" value="TreeGrafter"/>
</dbReference>
<evidence type="ECO:0000256" key="1">
    <source>
        <dbReference type="ARBA" id="ARBA00022614"/>
    </source>
</evidence>
<keyword evidence="5" id="KW-1133">Transmembrane helix</keyword>
<dbReference type="Pfam" id="PF13855">
    <property type="entry name" value="LRR_8"/>
    <property type="match status" value="4"/>
</dbReference>
<feature type="transmembrane region" description="Helical" evidence="5">
    <location>
        <begin position="703"/>
        <end position="728"/>
    </location>
</feature>
<dbReference type="AlphaFoldDB" id="A0AAV4C3Q8"/>
<evidence type="ECO:0000256" key="3">
    <source>
        <dbReference type="ARBA" id="ARBA00022737"/>
    </source>
</evidence>
<name>A0AAV4C3Q8_9GAST</name>
<dbReference type="CDD" id="cd00063">
    <property type="entry name" value="FN3"/>
    <property type="match status" value="1"/>
</dbReference>
<evidence type="ECO:0000256" key="5">
    <source>
        <dbReference type="SAM" id="Phobius"/>
    </source>
</evidence>
<keyword evidence="5" id="KW-0472">Membrane</keyword>
<feature type="domain" description="Fibronectin type-III" evidence="7">
    <location>
        <begin position="597"/>
        <end position="689"/>
    </location>
</feature>
<reference evidence="8 9" key="1">
    <citation type="journal article" date="2021" name="Elife">
        <title>Chloroplast acquisition without the gene transfer in kleptoplastic sea slugs, Plakobranchus ocellatus.</title>
        <authorList>
            <person name="Maeda T."/>
            <person name="Takahashi S."/>
            <person name="Yoshida T."/>
            <person name="Shimamura S."/>
            <person name="Takaki Y."/>
            <person name="Nagai Y."/>
            <person name="Toyoda A."/>
            <person name="Suzuki Y."/>
            <person name="Arimoto A."/>
            <person name="Ishii H."/>
            <person name="Satoh N."/>
            <person name="Nishiyama T."/>
            <person name="Hasebe M."/>
            <person name="Maruyama T."/>
            <person name="Minagawa J."/>
            <person name="Obokata J."/>
            <person name="Shigenobu S."/>
        </authorList>
    </citation>
    <scope>NUCLEOTIDE SEQUENCE [LARGE SCALE GENOMIC DNA]</scope>
</reference>
<dbReference type="Gene3D" id="2.60.40.10">
    <property type="entry name" value="Immunoglobulins"/>
    <property type="match status" value="1"/>
</dbReference>
<dbReference type="PANTHER" id="PTHR24369">
    <property type="entry name" value="ANTIGEN BSP, PUTATIVE-RELATED"/>
    <property type="match status" value="1"/>
</dbReference>
<evidence type="ECO:0000256" key="6">
    <source>
        <dbReference type="SAM" id="SignalP"/>
    </source>
</evidence>
<dbReference type="PROSITE" id="PS50853">
    <property type="entry name" value="FN3"/>
    <property type="match status" value="1"/>
</dbReference>
<evidence type="ECO:0000256" key="4">
    <source>
        <dbReference type="SAM" id="MobiDB-lite"/>
    </source>
</evidence>
<feature type="chain" id="PRO_5043909960" evidence="6">
    <location>
        <begin position="33"/>
        <end position="883"/>
    </location>
</feature>
<dbReference type="SUPFAM" id="SSF52058">
    <property type="entry name" value="L domain-like"/>
    <property type="match status" value="2"/>
</dbReference>
<dbReference type="PANTHER" id="PTHR24369:SF210">
    <property type="entry name" value="CHAOPTIN-RELATED"/>
    <property type="match status" value="1"/>
</dbReference>
<dbReference type="PROSITE" id="PS51450">
    <property type="entry name" value="LRR"/>
    <property type="match status" value="4"/>
</dbReference>
<gene>
    <name evidence="8" type="ORF">PoB_005253000</name>
</gene>
<feature type="compositionally biased region" description="Low complexity" evidence="4">
    <location>
        <begin position="819"/>
        <end position="834"/>
    </location>
</feature>
<dbReference type="InterPro" id="IPR013783">
    <property type="entry name" value="Ig-like_fold"/>
</dbReference>
<dbReference type="InterPro" id="IPR003961">
    <property type="entry name" value="FN3_dom"/>
</dbReference>
<feature type="region of interest" description="Disordered" evidence="4">
    <location>
        <begin position="819"/>
        <end position="868"/>
    </location>
</feature>
<dbReference type="InterPro" id="IPR003591">
    <property type="entry name" value="Leu-rich_rpt_typical-subtyp"/>
</dbReference>
<evidence type="ECO:0000313" key="8">
    <source>
        <dbReference type="EMBL" id="GFO26025.1"/>
    </source>
</evidence>
<feature type="signal peptide" evidence="6">
    <location>
        <begin position="1"/>
        <end position="32"/>
    </location>
</feature>
<organism evidence="8 9">
    <name type="scientific">Plakobranchus ocellatus</name>
    <dbReference type="NCBI Taxonomy" id="259542"/>
    <lineage>
        <taxon>Eukaryota</taxon>
        <taxon>Metazoa</taxon>
        <taxon>Spiralia</taxon>
        <taxon>Lophotrochozoa</taxon>
        <taxon>Mollusca</taxon>
        <taxon>Gastropoda</taxon>
        <taxon>Heterobranchia</taxon>
        <taxon>Euthyneura</taxon>
        <taxon>Panpulmonata</taxon>
        <taxon>Sacoglossa</taxon>
        <taxon>Placobranchoidea</taxon>
        <taxon>Plakobranchidae</taxon>
        <taxon>Plakobranchus</taxon>
    </lineage>
</organism>
<dbReference type="CDD" id="cd12087">
    <property type="entry name" value="TM_EGFR-like"/>
    <property type="match status" value="1"/>
</dbReference>
<dbReference type="Gene3D" id="3.80.10.10">
    <property type="entry name" value="Ribonuclease Inhibitor"/>
    <property type="match status" value="4"/>
</dbReference>
<proteinExistence type="predicted"/>
<comment type="caution">
    <text evidence="8">The sequence shown here is derived from an EMBL/GenBank/DDBJ whole genome shotgun (WGS) entry which is preliminary data.</text>
</comment>
<dbReference type="InterPro" id="IPR032675">
    <property type="entry name" value="LRR_dom_sf"/>
</dbReference>
<evidence type="ECO:0000259" key="7">
    <source>
        <dbReference type="PROSITE" id="PS50853"/>
    </source>
</evidence>
<dbReference type="SMART" id="SM00369">
    <property type="entry name" value="LRR_TYP"/>
    <property type="match status" value="11"/>
</dbReference>
<accession>A0AAV4C3Q8</accession>
<dbReference type="SMART" id="SM00060">
    <property type="entry name" value="FN3"/>
    <property type="match status" value="1"/>
</dbReference>
<dbReference type="InterPro" id="IPR036116">
    <property type="entry name" value="FN3_sf"/>
</dbReference>
<keyword evidence="9" id="KW-1185">Reference proteome</keyword>
<evidence type="ECO:0000313" key="9">
    <source>
        <dbReference type="Proteomes" id="UP000735302"/>
    </source>
</evidence>
<dbReference type="InterPro" id="IPR001611">
    <property type="entry name" value="Leu-rich_rpt"/>
</dbReference>